<keyword evidence="7 8" id="KW-0002">3D-structure</keyword>
<feature type="signal peptide" evidence="3">
    <location>
        <begin position="1"/>
        <end position="27"/>
    </location>
</feature>
<evidence type="ECO:0000313" key="5">
    <source>
        <dbReference type="EMBL" id="ABO67036.1"/>
    </source>
</evidence>
<organism evidence="5 6">
    <name type="scientific">Geobacillus thermodenitrificans (strain NG80-2)</name>
    <dbReference type="NCBI Taxonomy" id="420246"/>
    <lineage>
        <taxon>Bacteria</taxon>
        <taxon>Bacillati</taxon>
        <taxon>Bacillota</taxon>
        <taxon>Bacilli</taxon>
        <taxon>Bacillales</taxon>
        <taxon>Anoxybacillaceae</taxon>
        <taxon>Geobacillus</taxon>
    </lineage>
</organism>
<name>A4INY2_GEOTN</name>
<dbReference type="eggNOG" id="ENOG5030AH4">
    <property type="taxonomic scope" value="Bacteria"/>
</dbReference>
<evidence type="ECO:0000256" key="2">
    <source>
        <dbReference type="ARBA" id="ARBA00022525"/>
    </source>
</evidence>
<dbReference type="PDB" id="9G5J">
    <property type="method" value="X-ray"/>
    <property type="resolution" value="2.00 A"/>
    <property type="chains" value="A/B/C/D=27-235"/>
</dbReference>
<keyword evidence="7 8" id="KW-0862">Zinc</keyword>
<comment type="subcellular location">
    <subcellularLocation>
        <location evidence="1">Secreted</location>
    </subcellularLocation>
</comment>
<feature type="binding site" evidence="7 8">
    <location>
        <position position="153"/>
    </location>
    <ligand>
        <name>Zn(2+)</name>
        <dbReference type="ChEBI" id="CHEBI:29105"/>
    </ligand>
</feature>
<evidence type="ECO:0000313" key="6">
    <source>
        <dbReference type="Proteomes" id="UP000001578"/>
    </source>
</evidence>
<reference evidence="7" key="4">
    <citation type="submission" date="2024-07" db="PDB data bank">
        <title>Structure of the PRO-PRO endopeptidase (PPEP-3) from Geobacillus thermodenitrificans.</title>
        <authorList>
            <person name="Claushuis B."/>
            <person name="Wojtalla F."/>
            <person name="van Leeuwen H."/>
            <person name="Corver J."/>
            <person name="Baumann U."/>
            <person name="Hensbergen P."/>
        </authorList>
    </citation>
    <scope>X-RAY CRYSTALLOGRAPHY (1.55 ANGSTROMS) OF 27-235 IN COMPLEX WITH ZN(2+)</scope>
</reference>
<dbReference type="PDB" id="9G0J">
    <property type="method" value="X-ray"/>
    <property type="resolution" value="1.55 A"/>
    <property type="chains" value="A/B=27-235"/>
</dbReference>
<dbReference type="Proteomes" id="UP000001578">
    <property type="component" value="Chromosome"/>
</dbReference>
<feature type="chain" id="PRO_5038681611" description="ATLF-like domain-containing protein" evidence="3">
    <location>
        <begin position="28"/>
        <end position="235"/>
    </location>
</feature>
<keyword evidence="2" id="KW-0964">Secreted</keyword>
<dbReference type="SUPFAM" id="SSF55486">
    <property type="entry name" value="Metalloproteases ('zincins'), catalytic domain"/>
    <property type="match status" value="1"/>
</dbReference>
<proteinExistence type="evidence at protein level"/>
<evidence type="ECO:0000256" key="3">
    <source>
        <dbReference type="SAM" id="SignalP"/>
    </source>
</evidence>
<dbReference type="Pfam" id="PF07737">
    <property type="entry name" value="ATLF"/>
    <property type="match status" value="1"/>
</dbReference>
<evidence type="ECO:0007829" key="7">
    <source>
        <dbReference type="PDB" id="9G0J"/>
    </source>
</evidence>
<evidence type="ECO:0000259" key="4">
    <source>
        <dbReference type="PROSITE" id="PS51995"/>
    </source>
</evidence>
<feature type="binding site" evidence="7 8">
    <location>
        <position position="157"/>
    </location>
    <ligand>
        <name>Zn(2+)</name>
        <dbReference type="ChEBI" id="CHEBI:29105"/>
    </ligand>
</feature>
<dbReference type="GO" id="GO:0005576">
    <property type="term" value="C:extracellular region"/>
    <property type="evidence" value="ECO:0007669"/>
    <property type="project" value="UniProtKB-SubCell"/>
</dbReference>
<dbReference type="Gene3D" id="3.40.390.10">
    <property type="entry name" value="Collagenase (Catalytic Domain)"/>
    <property type="match status" value="1"/>
</dbReference>
<dbReference type="InterPro" id="IPR024079">
    <property type="entry name" value="MetalloPept_cat_dom_sf"/>
</dbReference>
<evidence type="ECO:0007829" key="9">
    <source>
        <dbReference type="PDB" id="9G5J"/>
    </source>
</evidence>
<evidence type="ECO:0000256" key="1">
    <source>
        <dbReference type="ARBA" id="ARBA00004613"/>
    </source>
</evidence>
<dbReference type="EMBL" id="CP000557">
    <property type="protein sequence ID" value="ABO67036.1"/>
    <property type="molecule type" value="Genomic_DNA"/>
</dbReference>
<reference evidence="9" key="3">
    <citation type="submission" date="2024-07" db="PDB data bank">
        <title>Structure of the PRO-PRO endopeptidase (PPEP-3) E153A Y189F in complex with substrate peptide Ac-EPLPPPP-NH2 from Geobacillus thermodenitrificans.</title>
        <authorList>
            <person name="Claushuis B."/>
            <person name="Wojtalla F."/>
            <person name="van Leeuwen H."/>
            <person name="Corver J."/>
            <person name="Baumann U."/>
            <person name="Hensbergen P."/>
        </authorList>
    </citation>
    <scope>X-RAY CRYSTALLOGRAPHY (2.00 ANGSTROMS) OF 27-235 IN COMPLEX WITH ZN(2+)</scope>
</reference>
<protein>
    <recommendedName>
        <fullName evidence="4">ATLF-like domain-containing protein</fullName>
    </recommendedName>
</protein>
<feature type="domain" description="ATLF-like" evidence="4">
    <location>
        <begin position="45"/>
        <end position="232"/>
    </location>
</feature>
<reference evidence="8" key="2">
    <citation type="submission" date="2024-07" db="PDB data bank">
        <title>Structure of the PRO-PRO endopeptidase (PPEP-3) E153A Y189F from Geobacillus thermodenitrificans.</title>
        <authorList>
            <person name="Claushuis B."/>
            <person name="Wojtalla F."/>
            <person name="van Leeuwen H."/>
            <person name="Corver J."/>
            <person name="Baumann U."/>
            <person name="Hensbergen P."/>
        </authorList>
    </citation>
    <scope>X-RAY CRYSTALLOGRAPHY (1.60 ANGSTROMS) OF 27-235 IN COMPLEX WITH ZN(2+)</scope>
</reference>
<evidence type="ECO:0007829" key="8">
    <source>
        <dbReference type="PDB" id="9G3T"/>
    </source>
</evidence>
<dbReference type="PROSITE" id="PS51995">
    <property type="entry name" value="ATLF"/>
    <property type="match status" value="1"/>
</dbReference>
<gene>
    <name evidence="5" type="ordered locus">GTNG_1672</name>
</gene>
<keyword evidence="7 8" id="KW-0479">Metal-binding</keyword>
<reference evidence="5 6" key="1">
    <citation type="journal article" date="2007" name="Proc. Natl. Acad. Sci. U.S.A.">
        <title>Genome and proteome of long-chain alkane degrading Geobacillus thermodenitrificans NG80-2 isolated from a deep-subsurface oil reservoir.</title>
        <authorList>
            <person name="Feng L."/>
            <person name="Wang W."/>
            <person name="Cheng J."/>
            <person name="Ren Y."/>
            <person name="Zhao G."/>
            <person name="Gao C."/>
            <person name="Tang Y."/>
            <person name="Liu X."/>
            <person name="Han W."/>
            <person name="Peng X."/>
            <person name="Liu R."/>
            <person name="Wang L."/>
        </authorList>
    </citation>
    <scope>NUCLEOTIDE SEQUENCE [LARGE SCALE GENOMIC DNA]</scope>
    <source>
        <strain evidence="5 6">NG80-2</strain>
    </source>
</reference>
<sequence length="235" mass="26840">MMRRLLTSLLAALLAVPLLSLSPYPAAHGVLLEESGLDVQTIPSHDVLGRIVIVPETDFSFDEANETIRTLARIDRRILEQAANHHIYIQLLTNPITDEPIARHLRGKTPRGYVPGSKTWDEVPGIGGAHLVLVRLGHSEKGKGHGSINLELHEFAHSLDYIVFDHIHETDEFQALWREEAPQLFPREYYFLTYPEEYFAESFAYYYVSEKTQETLRMAAPRTYTFIRQLAERAS</sequence>
<accession>A4INY2</accession>
<feature type="binding site" evidence="7 8">
    <location>
        <position position="197"/>
    </location>
    <ligand>
        <name>Zn(2+)</name>
        <dbReference type="ChEBI" id="CHEBI:29105"/>
    </ligand>
</feature>
<keyword evidence="3" id="KW-0732">Signal</keyword>
<dbReference type="HOGENOM" id="CLU_085277_0_0_9"/>
<dbReference type="CDD" id="cd20183">
    <property type="entry name" value="M34_PPEP"/>
    <property type="match status" value="1"/>
</dbReference>
<dbReference type="GO" id="GO:0008237">
    <property type="term" value="F:metallopeptidase activity"/>
    <property type="evidence" value="ECO:0007669"/>
    <property type="project" value="InterPro"/>
</dbReference>
<dbReference type="InterPro" id="IPR014781">
    <property type="entry name" value="Anthrax_toxin_lethal/edema_N/C"/>
</dbReference>
<dbReference type="InterPro" id="IPR047568">
    <property type="entry name" value="ATLF-like_dom"/>
</dbReference>
<dbReference type="AlphaFoldDB" id="A4INY2"/>
<dbReference type="PDB" id="9G3T">
    <property type="method" value="X-ray"/>
    <property type="resolution" value="1.60 A"/>
    <property type="chains" value="A/B=27-235"/>
</dbReference>
<dbReference type="KEGG" id="gtn:GTNG_1672"/>